<accession>A0A8X7BD74</accession>
<protein>
    <submittedName>
        <fullName evidence="1">Uncharacterized protein</fullName>
    </submittedName>
</protein>
<reference evidence="1" key="1">
    <citation type="submission" date="2020-08" db="EMBL/GenBank/DDBJ databases">
        <title>Multicomponent nature underlies the extraordinary mechanical properties of spider dragline silk.</title>
        <authorList>
            <person name="Kono N."/>
            <person name="Nakamura H."/>
            <person name="Mori M."/>
            <person name="Yoshida Y."/>
            <person name="Ohtoshi R."/>
            <person name="Malay A.D."/>
            <person name="Moran D.A.P."/>
            <person name="Tomita M."/>
            <person name="Numata K."/>
            <person name="Arakawa K."/>
        </authorList>
    </citation>
    <scope>NUCLEOTIDE SEQUENCE</scope>
</reference>
<gene>
    <name evidence="1" type="ORF">TNCV_2069651</name>
</gene>
<evidence type="ECO:0000313" key="1">
    <source>
        <dbReference type="EMBL" id="GFY27345.1"/>
    </source>
</evidence>
<evidence type="ECO:0000313" key="2">
    <source>
        <dbReference type="Proteomes" id="UP000887159"/>
    </source>
</evidence>
<dbReference type="EMBL" id="BMAU01021379">
    <property type="protein sequence ID" value="GFY27345.1"/>
    <property type="molecule type" value="Genomic_DNA"/>
</dbReference>
<dbReference type="Proteomes" id="UP000887159">
    <property type="component" value="Unassembled WGS sequence"/>
</dbReference>
<comment type="caution">
    <text evidence="1">The sequence shown here is derived from an EMBL/GenBank/DDBJ whole genome shotgun (WGS) entry which is preliminary data.</text>
</comment>
<organism evidence="1 2">
    <name type="scientific">Trichonephila clavipes</name>
    <name type="common">Golden silk orbweaver</name>
    <name type="synonym">Nephila clavipes</name>
    <dbReference type="NCBI Taxonomy" id="2585209"/>
    <lineage>
        <taxon>Eukaryota</taxon>
        <taxon>Metazoa</taxon>
        <taxon>Ecdysozoa</taxon>
        <taxon>Arthropoda</taxon>
        <taxon>Chelicerata</taxon>
        <taxon>Arachnida</taxon>
        <taxon>Araneae</taxon>
        <taxon>Araneomorphae</taxon>
        <taxon>Entelegynae</taxon>
        <taxon>Araneoidea</taxon>
        <taxon>Nephilidae</taxon>
        <taxon>Trichonephila</taxon>
    </lineage>
</organism>
<proteinExistence type="predicted"/>
<keyword evidence="2" id="KW-1185">Reference proteome</keyword>
<name>A0A8X7BD74_TRICX</name>
<sequence length="77" mass="8431">MATTITIAHTIECFLLGHLKVLVYGEAVTTQTDFVACLHAACILVNTALLLRRMHSSVPMRAPAYFDILGGLEYLPL</sequence>
<dbReference type="AlphaFoldDB" id="A0A8X7BD74"/>